<evidence type="ECO:0000313" key="1">
    <source>
        <dbReference type="EMBL" id="KAG1810905.1"/>
    </source>
</evidence>
<accession>A0A9P7JAF8</accession>
<keyword evidence="2" id="KW-1185">Reference proteome</keyword>
<gene>
    <name evidence="1" type="ORF">BJ212DRAFT_1589549</name>
</gene>
<sequence>MPTSYRTIPLAGKLSLKSGPSVKVFEMRPGLVAVTVHSETRHCIRSGDVTKNLSVTNLSVESAGAPFCDTDLVLESPECRVRNAHNQTAPPLRLYDTGNSQPHTSATPEFCPVRALDILFRTPAADADDSMAIRDAIPLSNDEDVSWWLVPGSDLVSLCKVPERNLVAVMTFWSR</sequence>
<dbReference type="AlphaFoldDB" id="A0A9P7JAF8"/>
<comment type="caution">
    <text evidence="1">The sequence shown here is derived from an EMBL/GenBank/DDBJ whole genome shotgun (WGS) entry which is preliminary data.</text>
</comment>
<dbReference type="Proteomes" id="UP000807769">
    <property type="component" value="Unassembled WGS sequence"/>
</dbReference>
<dbReference type="RefSeq" id="XP_041189685.1">
    <property type="nucleotide sequence ID" value="XM_041342464.1"/>
</dbReference>
<organism evidence="1 2">
    <name type="scientific">Suillus subaureus</name>
    <dbReference type="NCBI Taxonomy" id="48587"/>
    <lineage>
        <taxon>Eukaryota</taxon>
        <taxon>Fungi</taxon>
        <taxon>Dikarya</taxon>
        <taxon>Basidiomycota</taxon>
        <taxon>Agaricomycotina</taxon>
        <taxon>Agaricomycetes</taxon>
        <taxon>Agaricomycetidae</taxon>
        <taxon>Boletales</taxon>
        <taxon>Suillineae</taxon>
        <taxon>Suillaceae</taxon>
        <taxon>Suillus</taxon>
    </lineage>
</organism>
<reference evidence="1" key="1">
    <citation type="journal article" date="2020" name="New Phytol.">
        <title>Comparative genomics reveals dynamic genome evolution in host specialist ectomycorrhizal fungi.</title>
        <authorList>
            <person name="Lofgren L.A."/>
            <person name="Nguyen N.H."/>
            <person name="Vilgalys R."/>
            <person name="Ruytinx J."/>
            <person name="Liao H.L."/>
            <person name="Branco S."/>
            <person name="Kuo A."/>
            <person name="LaButti K."/>
            <person name="Lipzen A."/>
            <person name="Andreopoulos W."/>
            <person name="Pangilinan J."/>
            <person name="Riley R."/>
            <person name="Hundley H."/>
            <person name="Na H."/>
            <person name="Barry K."/>
            <person name="Grigoriev I.V."/>
            <person name="Stajich J.E."/>
            <person name="Kennedy P.G."/>
        </authorList>
    </citation>
    <scope>NUCLEOTIDE SEQUENCE</scope>
    <source>
        <strain evidence="1">MN1</strain>
    </source>
</reference>
<proteinExistence type="predicted"/>
<name>A0A9P7JAF8_9AGAM</name>
<dbReference type="GeneID" id="64636480"/>
<dbReference type="EMBL" id="JABBWG010000031">
    <property type="protein sequence ID" value="KAG1810905.1"/>
    <property type="molecule type" value="Genomic_DNA"/>
</dbReference>
<protein>
    <submittedName>
        <fullName evidence="1">Uncharacterized protein</fullName>
    </submittedName>
</protein>
<evidence type="ECO:0000313" key="2">
    <source>
        <dbReference type="Proteomes" id="UP000807769"/>
    </source>
</evidence>